<accession>A0A8S5V450</accession>
<sequence>MEKRYICSIGKEKEMNRNTKLAFNLQQFALDPALTSDSEMSKDMKKNYDMELLRRSTPNLIHAQFAKHAPLPKGQGQNPRWRQFKSYAPALTPLQEGVTPVGKKPKLEIIEAHTEQYGDYTAISDRVTMETIDPIVLELIKLHGEQGSNTLDIVARNEMITGTNVLFAPKSDGTKVTTRAELDATCTMTPKVISIAKTILKRNNIRPIDGSYVAIIHPDIENDVTTHPLFIDINRYGDNVKKIFEGEIGKLYGVRFVVSTNAKIWNNSSASTGATPAGLAVYGCLFFGEDAYGDVQLEGGNMETIVKQLGSGGTEDPLNQRGTVGWKVTGYVTKILNQLGILRVECCSAEFSSIAEAN</sequence>
<proteinExistence type="predicted"/>
<protein>
    <submittedName>
        <fullName evidence="1">Major capsid protein</fullName>
    </submittedName>
</protein>
<dbReference type="EMBL" id="BK016193">
    <property type="protein sequence ID" value="DAG01468.1"/>
    <property type="molecule type" value="Genomic_DNA"/>
</dbReference>
<name>A0A8S5V450_9CAUD</name>
<dbReference type="NCBIfam" id="TIGR04387">
    <property type="entry name" value="capsid_maj_N4"/>
    <property type="match status" value="1"/>
</dbReference>
<organism evidence="1">
    <name type="scientific">Myoviridae sp. ct8iP21</name>
    <dbReference type="NCBI Taxonomy" id="2825041"/>
    <lineage>
        <taxon>Viruses</taxon>
        <taxon>Duplodnaviria</taxon>
        <taxon>Heunggongvirae</taxon>
        <taxon>Uroviricota</taxon>
        <taxon>Caudoviricetes</taxon>
    </lineage>
</organism>
<reference evidence="1" key="1">
    <citation type="journal article" date="2021" name="Proc. Natl. Acad. Sci. U.S.A.">
        <title>A Catalog of Tens of Thousands of Viruses from Human Metagenomes Reveals Hidden Associations with Chronic Diseases.</title>
        <authorList>
            <person name="Tisza M.J."/>
            <person name="Buck C.B."/>
        </authorList>
    </citation>
    <scope>NUCLEOTIDE SEQUENCE</scope>
    <source>
        <strain evidence="1">Ct8iP21</strain>
    </source>
</reference>
<evidence type="ECO:0000313" key="1">
    <source>
        <dbReference type="EMBL" id="DAG01468.1"/>
    </source>
</evidence>